<keyword evidence="1" id="KW-0812">Transmembrane</keyword>
<proteinExistence type="inferred from homology"/>
<feature type="domain" description="C2H2-type" evidence="2">
    <location>
        <begin position="193"/>
        <end position="217"/>
    </location>
</feature>
<evidence type="ECO:0000259" key="2">
    <source>
        <dbReference type="Pfam" id="PF12874"/>
    </source>
</evidence>
<reference evidence="4" key="1">
    <citation type="submission" date="2024-07" db="EMBL/GenBank/DDBJ databases">
        <title>Two chromosome-level genome assemblies of Korean endemic species Abeliophyllum distichum and Forsythia ovata (Oleaceae).</title>
        <authorList>
            <person name="Jang H."/>
        </authorList>
    </citation>
    <scope>NUCLEOTIDE SEQUENCE [LARGE SCALE GENOMIC DNA]</scope>
</reference>
<evidence type="ECO:0000256" key="1">
    <source>
        <dbReference type="RuleBase" id="RU362006"/>
    </source>
</evidence>
<dbReference type="SUPFAM" id="SSF57667">
    <property type="entry name" value="beta-beta-alpha zinc fingers"/>
    <property type="match status" value="1"/>
</dbReference>
<protein>
    <recommendedName>
        <fullName evidence="1">HVA22-like protein</fullName>
    </recommendedName>
</protein>
<sequence>MGSINLLIIIFAKFFNVLAWPSIPLVYPLYASVRAIACDEESFYQSCLKYWVLFSIATILECTLAKLLVWFSLWPYIKGIATILLIAPSFAGASYVYTHFVRIAEDSCFWDMLLIPESKSCLIVGQTEFCDQAGCHTREDGGEESENLVTYELSGTTEKLRNKPGTGETRATGHMMIGVLSQPGCLKKVRREWSCPLCLISSTSEKDLRMHFQGKKHKVKQMEHNKQKNAAATKETNIF</sequence>
<comment type="subcellular location">
    <subcellularLocation>
        <location evidence="1">Membrane</location>
        <topology evidence="1">Multi-pass membrane protein</topology>
    </subcellularLocation>
</comment>
<feature type="transmembrane region" description="Helical" evidence="1">
    <location>
        <begin position="6"/>
        <end position="30"/>
    </location>
</feature>
<organism evidence="3 4">
    <name type="scientific">Abeliophyllum distichum</name>
    <dbReference type="NCBI Taxonomy" id="126358"/>
    <lineage>
        <taxon>Eukaryota</taxon>
        <taxon>Viridiplantae</taxon>
        <taxon>Streptophyta</taxon>
        <taxon>Embryophyta</taxon>
        <taxon>Tracheophyta</taxon>
        <taxon>Spermatophyta</taxon>
        <taxon>Magnoliopsida</taxon>
        <taxon>eudicotyledons</taxon>
        <taxon>Gunneridae</taxon>
        <taxon>Pentapetalae</taxon>
        <taxon>asterids</taxon>
        <taxon>lamiids</taxon>
        <taxon>Lamiales</taxon>
        <taxon>Oleaceae</taxon>
        <taxon>Forsythieae</taxon>
        <taxon>Abeliophyllum</taxon>
    </lineage>
</organism>
<keyword evidence="1" id="KW-0472">Membrane</keyword>
<dbReference type="PANTHER" id="PTHR12300:SF57">
    <property type="entry name" value="HVA22-LIKE PROTEIN"/>
    <property type="match status" value="1"/>
</dbReference>
<dbReference type="Pfam" id="PF12874">
    <property type="entry name" value="zf-met"/>
    <property type="match status" value="1"/>
</dbReference>
<keyword evidence="4" id="KW-1185">Reference proteome</keyword>
<dbReference type="InterPro" id="IPR036236">
    <property type="entry name" value="Znf_C2H2_sf"/>
</dbReference>
<dbReference type="InterPro" id="IPR013087">
    <property type="entry name" value="Znf_C2H2_type"/>
</dbReference>
<dbReference type="Proteomes" id="UP001604336">
    <property type="component" value="Unassembled WGS sequence"/>
</dbReference>
<gene>
    <name evidence="3" type="ORF">Adt_21533</name>
</gene>
<dbReference type="Gene3D" id="3.30.160.60">
    <property type="entry name" value="Classic Zinc Finger"/>
    <property type="match status" value="1"/>
</dbReference>
<dbReference type="InterPro" id="IPR004345">
    <property type="entry name" value="TB2_DP1_HVA22"/>
</dbReference>
<dbReference type="PANTHER" id="PTHR12300">
    <property type="entry name" value="HVA22-LIKE PROTEINS"/>
    <property type="match status" value="1"/>
</dbReference>
<evidence type="ECO:0000313" key="3">
    <source>
        <dbReference type="EMBL" id="KAL2505912.1"/>
    </source>
</evidence>
<dbReference type="AlphaFoldDB" id="A0ABD1SZQ9"/>
<dbReference type="Pfam" id="PF03134">
    <property type="entry name" value="TB2_DP1_HVA22"/>
    <property type="match status" value="1"/>
</dbReference>
<comment type="caution">
    <text evidence="3">The sequence shown here is derived from an EMBL/GenBank/DDBJ whole genome shotgun (WGS) entry which is preliminary data.</text>
</comment>
<accession>A0ABD1SZQ9</accession>
<name>A0ABD1SZQ9_9LAMI</name>
<feature type="transmembrane region" description="Helical" evidence="1">
    <location>
        <begin position="50"/>
        <end position="73"/>
    </location>
</feature>
<dbReference type="EMBL" id="JBFOLK010000006">
    <property type="protein sequence ID" value="KAL2505912.1"/>
    <property type="molecule type" value="Genomic_DNA"/>
</dbReference>
<comment type="similarity">
    <text evidence="1">Belongs to the DP1 family.</text>
</comment>
<evidence type="ECO:0000313" key="4">
    <source>
        <dbReference type="Proteomes" id="UP001604336"/>
    </source>
</evidence>
<dbReference type="GO" id="GO:0016020">
    <property type="term" value="C:membrane"/>
    <property type="evidence" value="ECO:0007669"/>
    <property type="project" value="UniProtKB-SubCell"/>
</dbReference>
<keyword evidence="1" id="KW-1133">Transmembrane helix</keyword>
<feature type="transmembrane region" description="Helical" evidence="1">
    <location>
        <begin position="79"/>
        <end position="97"/>
    </location>
</feature>